<evidence type="ECO:0000256" key="10">
    <source>
        <dbReference type="ARBA" id="ARBA00022801"/>
    </source>
</evidence>
<evidence type="ECO:0000256" key="13">
    <source>
        <dbReference type="ARBA" id="ARBA00023268"/>
    </source>
</evidence>
<dbReference type="FunFam" id="1.20.120.1220:FF:000001">
    <property type="entry name" value="Type 4 prepilin-like proteins leader peptide-processing enzyme"/>
    <property type="match status" value="1"/>
</dbReference>
<evidence type="ECO:0000256" key="8">
    <source>
        <dbReference type="ARBA" id="ARBA00022691"/>
    </source>
</evidence>
<dbReference type="GO" id="GO:0032259">
    <property type="term" value="P:methylation"/>
    <property type="evidence" value="ECO:0007669"/>
    <property type="project" value="UniProtKB-KW"/>
</dbReference>
<feature type="domain" description="Prepilin type IV endopeptidase peptidase" evidence="15">
    <location>
        <begin position="146"/>
        <end position="256"/>
    </location>
</feature>
<evidence type="ECO:0000256" key="14">
    <source>
        <dbReference type="SAM" id="Phobius"/>
    </source>
</evidence>
<keyword evidence="3" id="KW-1003">Cell membrane</keyword>
<comment type="caution">
    <text evidence="17">The sequence shown here is derived from an EMBL/GenBank/DDBJ whole genome shotgun (WGS) entry which is preliminary data.</text>
</comment>
<evidence type="ECO:0000256" key="6">
    <source>
        <dbReference type="ARBA" id="ARBA00022670"/>
    </source>
</evidence>
<keyword evidence="9 14" id="KW-0812">Transmembrane</keyword>
<keyword evidence="11 14" id="KW-1133">Transmembrane helix</keyword>
<dbReference type="Pfam" id="PF06750">
    <property type="entry name" value="A24_N_bact"/>
    <property type="match status" value="1"/>
</dbReference>
<evidence type="ECO:0000256" key="12">
    <source>
        <dbReference type="ARBA" id="ARBA00023136"/>
    </source>
</evidence>
<dbReference type="InterPro" id="IPR010627">
    <property type="entry name" value="Prepilin_pept_A24_N"/>
</dbReference>
<comment type="subcellular location">
    <subcellularLocation>
        <location evidence="1">Cell inner membrane</location>
        <topology evidence="1">Multi-pass membrane protein</topology>
    </subcellularLocation>
</comment>
<evidence type="ECO:0000259" key="16">
    <source>
        <dbReference type="Pfam" id="PF06750"/>
    </source>
</evidence>
<keyword evidence="10" id="KW-0378">Hydrolase</keyword>
<evidence type="ECO:0000259" key="15">
    <source>
        <dbReference type="Pfam" id="PF01478"/>
    </source>
</evidence>
<feature type="transmembrane region" description="Helical" evidence="14">
    <location>
        <begin position="193"/>
        <end position="211"/>
    </location>
</feature>
<feature type="transmembrane region" description="Helical" evidence="14">
    <location>
        <begin position="12"/>
        <end position="37"/>
    </location>
</feature>
<feature type="transmembrane region" description="Helical" evidence="14">
    <location>
        <begin position="168"/>
        <end position="186"/>
    </location>
</feature>
<feature type="transmembrane region" description="Helical" evidence="14">
    <location>
        <begin position="275"/>
        <end position="295"/>
    </location>
</feature>
<dbReference type="AlphaFoldDB" id="A0A0F9VZG2"/>
<dbReference type="InterPro" id="IPR014032">
    <property type="entry name" value="Peptidase_A24A_bac"/>
</dbReference>
<accession>A0A0F9VZG2</accession>
<dbReference type="Gene3D" id="1.20.120.1220">
    <property type="match status" value="1"/>
</dbReference>
<evidence type="ECO:0000256" key="11">
    <source>
        <dbReference type="ARBA" id="ARBA00022989"/>
    </source>
</evidence>
<dbReference type="EMBL" id="LAZR01000019">
    <property type="protein sequence ID" value="KKO05408.1"/>
    <property type="molecule type" value="Genomic_DNA"/>
</dbReference>
<dbReference type="InterPro" id="IPR000045">
    <property type="entry name" value="Prepilin_IV_endopep_pep"/>
</dbReference>
<evidence type="ECO:0000256" key="1">
    <source>
        <dbReference type="ARBA" id="ARBA00004429"/>
    </source>
</evidence>
<evidence type="ECO:0000256" key="4">
    <source>
        <dbReference type="ARBA" id="ARBA00022519"/>
    </source>
</evidence>
<dbReference type="GO" id="GO:0004190">
    <property type="term" value="F:aspartic-type endopeptidase activity"/>
    <property type="evidence" value="ECO:0007669"/>
    <property type="project" value="InterPro"/>
</dbReference>
<dbReference type="GO" id="GO:0008168">
    <property type="term" value="F:methyltransferase activity"/>
    <property type="evidence" value="ECO:0007669"/>
    <property type="project" value="UniProtKB-KW"/>
</dbReference>
<evidence type="ECO:0000256" key="9">
    <source>
        <dbReference type="ARBA" id="ARBA00022692"/>
    </source>
</evidence>
<evidence type="ECO:0000256" key="5">
    <source>
        <dbReference type="ARBA" id="ARBA00022603"/>
    </source>
</evidence>
<reference evidence="17" key="1">
    <citation type="journal article" date="2015" name="Nature">
        <title>Complex archaea that bridge the gap between prokaryotes and eukaryotes.</title>
        <authorList>
            <person name="Spang A."/>
            <person name="Saw J.H."/>
            <person name="Jorgensen S.L."/>
            <person name="Zaremba-Niedzwiedzka K."/>
            <person name="Martijn J."/>
            <person name="Lind A.E."/>
            <person name="van Eijk R."/>
            <person name="Schleper C."/>
            <person name="Guy L."/>
            <person name="Ettema T.J."/>
        </authorList>
    </citation>
    <scope>NUCLEOTIDE SEQUENCE</scope>
</reference>
<keyword evidence="12 14" id="KW-0472">Membrane</keyword>
<evidence type="ECO:0008006" key="18">
    <source>
        <dbReference type="Google" id="ProtNLM"/>
    </source>
</evidence>
<keyword evidence="5" id="KW-0489">Methyltransferase</keyword>
<dbReference type="PANTHER" id="PTHR30487:SF0">
    <property type="entry name" value="PREPILIN LEADER PEPTIDASE_N-METHYLTRANSFERASE-RELATED"/>
    <property type="match status" value="1"/>
</dbReference>
<name>A0A0F9VZG2_9ZZZZ</name>
<organism evidence="17">
    <name type="scientific">marine sediment metagenome</name>
    <dbReference type="NCBI Taxonomy" id="412755"/>
    <lineage>
        <taxon>unclassified sequences</taxon>
        <taxon>metagenomes</taxon>
        <taxon>ecological metagenomes</taxon>
    </lineage>
</organism>
<comment type="similarity">
    <text evidence="2">Belongs to the peptidase A24 family.</text>
</comment>
<keyword evidence="6" id="KW-0645">Protease</keyword>
<evidence type="ECO:0000256" key="2">
    <source>
        <dbReference type="ARBA" id="ARBA00005801"/>
    </source>
</evidence>
<sequence length="301" mass="32754">MATLVELMQGSAALTAALAGLLGLLVGSFLNVVIYRLPLMLQREWRSQCLEYLQVDPKKVKTADPVAGHETFNLLKPDSHCPVCQKPVRPWQNIPVLSYLLLGGRCSQCQTKIHWRYPVVEILTALLSALVAWQFGATWACLAALAFTWSLVSLTVIDIDHQLLPDNITLPLLWLGLLLSVTGFGTGVTPADALLGASIGYLSLWSIYWVFKLLTGREGMGYGDFKLLAAIGAWLGWQQLLTVIILSSLTGAVIGITLAVIAGRDKNIPMSFGPYLAVAGFIALIWGDAISNTYISMLVTR</sequence>
<gene>
    <name evidence="17" type="ORF">LCGC14_0076790</name>
</gene>
<feature type="domain" description="Prepilin peptidase A24 N-terminal" evidence="16">
    <location>
        <begin position="21"/>
        <end position="135"/>
    </location>
</feature>
<keyword evidence="7" id="KW-0808">Transferase</keyword>
<dbReference type="PRINTS" id="PR00864">
    <property type="entry name" value="PREPILNPTASE"/>
</dbReference>
<keyword evidence="4" id="KW-0997">Cell inner membrane</keyword>
<dbReference type="Pfam" id="PF01478">
    <property type="entry name" value="Peptidase_A24"/>
    <property type="match status" value="1"/>
</dbReference>
<evidence type="ECO:0000256" key="3">
    <source>
        <dbReference type="ARBA" id="ARBA00022475"/>
    </source>
</evidence>
<proteinExistence type="inferred from homology"/>
<feature type="transmembrane region" description="Helical" evidence="14">
    <location>
        <begin position="122"/>
        <end position="148"/>
    </location>
</feature>
<protein>
    <recommendedName>
        <fullName evidence="18">Prepilin peptidase</fullName>
    </recommendedName>
</protein>
<feature type="transmembrane region" description="Helical" evidence="14">
    <location>
        <begin position="240"/>
        <end position="263"/>
    </location>
</feature>
<keyword evidence="13" id="KW-0511">Multifunctional enzyme</keyword>
<evidence type="ECO:0000256" key="7">
    <source>
        <dbReference type="ARBA" id="ARBA00022679"/>
    </source>
</evidence>
<dbReference type="InterPro" id="IPR050882">
    <property type="entry name" value="Prepilin_peptidase/N-MTase"/>
</dbReference>
<dbReference type="GO" id="GO:0006465">
    <property type="term" value="P:signal peptide processing"/>
    <property type="evidence" value="ECO:0007669"/>
    <property type="project" value="TreeGrafter"/>
</dbReference>
<keyword evidence="8" id="KW-0949">S-adenosyl-L-methionine</keyword>
<dbReference type="PANTHER" id="PTHR30487">
    <property type="entry name" value="TYPE 4 PREPILIN-LIKE PROTEINS LEADER PEPTIDE-PROCESSING ENZYME"/>
    <property type="match status" value="1"/>
</dbReference>
<dbReference type="GO" id="GO:0005886">
    <property type="term" value="C:plasma membrane"/>
    <property type="evidence" value="ECO:0007669"/>
    <property type="project" value="UniProtKB-SubCell"/>
</dbReference>
<evidence type="ECO:0000313" key="17">
    <source>
        <dbReference type="EMBL" id="KKO05408.1"/>
    </source>
</evidence>